<proteinExistence type="predicted"/>
<feature type="region of interest" description="Disordered" evidence="3">
    <location>
        <begin position="1"/>
        <end position="26"/>
    </location>
</feature>
<keyword evidence="7" id="KW-1185">Reference proteome</keyword>
<dbReference type="SUPFAM" id="SSF55347">
    <property type="entry name" value="Glyceraldehyde-3-phosphate dehydrogenase-like, C-terminal domain"/>
    <property type="match status" value="1"/>
</dbReference>
<reference evidence="6 7" key="1">
    <citation type="submission" date="2024-04" db="EMBL/GenBank/DDBJ databases">
        <title>Arthrobacter sp. from Plains bison fecal sample.</title>
        <authorList>
            <person name="Ruzzini A."/>
        </authorList>
    </citation>
    <scope>NUCLEOTIDE SEQUENCE [LARGE SCALE GENOMIC DNA]</scope>
    <source>
        <strain evidence="6 7">EINP1</strain>
    </source>
</reference>
<keyword evidence="1" id="KW-0560">Oxidoreductase</keyword>
<protein>
    <submittedName>
        <fullName evidence="6">DUF6807 family protein</fullName>
    </submittedName>
</protein>
<evidence type="ECO:0000259" key="4">
    <source>
        <dbReference type="Pfam" id="PF01408"/>
    </source>
</evidence>
<dbReference type="SUPFAM" id="SSF51735">
    <property type="entry name" value="NAD(P)-binding Rossmann-fold domains"/>
    <property type="match status" value="1"/>
</dbReference>
<dbReference type="Pfam" id="PF14100">
    <property type="entry name" value="DUF6807"/>
    <property type="match status" value="1"/>
</dbReference>
<dbReference type="Gene3D" id="3.40.50.720">
    <property type="entry name" value="NAD(P)-binding Rossmann-like Domain"/>
    <property type="match status" value="1"/>
</dbReference>
<dbReference type="InterPro" id="IPR000683">
    <property type="entry name" value="Gfo/Idh/MocA-like_OxRdtase_N"/>
</dbReference>
<dbReference type="InterPro" id="IPR029475">
    <property type="entry name" value="DUF6807"/>
</dbReference>
<dbReference type="Proteomes" id="UP001448858">
    <property type="component" value="Chromosome"/>
</dbReference>
<evidence type="ECO:0000256" key="3">
    <source>
        <dbReference type="SAM" id="MobiDB-lite"/>
    </source>
</evidence>
<evidence type="ECO:0000259" key="5">
    <source>
        <dbReference type="Pfam" id="PF22725"/>
    </source>
</evidence>
<dbReference type="PANTHER" id="PTHR43818:SF11">
    <property type="entry name" value="BCDNA.GH03377"/>
    <property type="match status" value="1"/>
</dbReference>
<sequence>MTPHPEQHPSPAPVTSRSSRNSGSPGALPRIALVGIHGFGARHLQRLRHLEASGVLTLAAVADPRPPEPGELDPSVAVFDTAQELLSAGTAPDVVIIATPIHTHADLAVAALEAGADVYLEKPAAASMEQYHRILAVSERTGRAVQVGFQSLGSKALDVLAGTIGRGELGTVRGISATGLWVRDRDYFNRSRWAGKRILDGVDVVDGVITNPLAHAVATALRIGGARGTSDVDSVEVDAYRAHDIEGDDTSVVRLRTGAGTTIMCALTVCAPEQKEPLVTVHGTQGQAVLSYTTDELELTTAAGTSRSTHARTDLLENLLDHRRNGTPLLSSLADSGAFMTVLEAVRSAGPVHPISDSHVTWVGSGGAAHPVIHGIEDIILRAVRSQSTFSELLVPWARPVAPAESFVLAGSTVAELRSGDGIRADASPRPYLHPVTTLSGVQVTDHLPSDHVWHLGAGVTLQDVNGVNFWGGRTYRREAAGYVWRDDHGHIRDRETDASPNALAQALEWCGPDGSVLLTEQRNWHFTELDGDSWLLDLNFTLTAASDPVLLGSPGSNGRDGGGYGGFFWRLPACTDVRVRTADAEGEDAVHGSIAPWLAWTAQFPDGPATLVFVPDPQEDDPWFVRCSGYPGVGLSLAWDTPVRTSSSAPISRSVSVVVVDGRVDDDGVARLVADLQAQGAVR</sequence>
<feature type="domain" description="Gfo/Idh/MocA-like oxidoreductase N-terminal" evidence="4">
    <location>
        <begin position="30"/>
        <end position="149"/>
    </location>
</feature>
<dbReference type="Gene3D" id="3.30.360.10">
    <property type="entry name" value="Dihydrodipicolinate Reductase, domain 2"/>
    <property type="match status" value="1"/>
</dbReference>
<dbReference type="Pfam" id="PF22725">
    <property type="entry name" value="GFO_IDH_MocA_C3"/>
    <property type="match status" value="1"/>
</dbReference>
<dbReference type="PANTHER" id="PTHR43818">
    <property type="entry name" value="BCDNA.GH03377"/>
    <property type="match status" value="1"/>
</dbReference>
<evidence type="ECO:0000313" key="7">
    <source>
        <dbReference type="Proteomes" id="UP001448858"/>
    </source>
</evidence>
<name>A0ABZ2ZVH7_9MICC</name>
<feature type="compositionally biased region" description="Polar residues" evidence="3">
    <location>
        <begin position="13"/>
        <end position="24"/>
    </location>
</feature>
<evidence type="ECO:0000256" key="2">
    <source>
        <dbReference type="ARBA" id="ARBA00023027"/>
    </source>
</evidence>
<feature type="domain" description="GFO/IDH/MocA-like oxidoreductase" evidence="5">
    <location>
        <begin position="164"/>
        <end position="288"/>
    </location>
</feature>
<gene>
    <name evidence="6" type="ORF">AAE021_17100</name>
</gene>
<dbReference type="RefSeq" id="WP_342023489.1">
    <property type="nucleotide sequence ID" value="NZ_CP151657.1"/>
</dbReference>
<dbReference type="InterPro" id="IPR036291">
    <property type="entry name" value="NAD(P)-bd_dom_sf"/>
</dbReference>
<evidence type="ECO:0000313" key="6">
    <source>
        <dbReference type="EMBL" id="WZP15837.1"/>
    </source>
</evidence>
<accession>A0ABZ2ZVH7</accession>
<dbReference type="EMBL" id="CP151657">
    <property type="protein sequence ID" value="WZP15837.1"/>
    <property type="molecule type" value="Genomic_DNA"/>
</dbReference>
<organism evidence="6 7">
    <name type="scientific">Arthrobacter citreus</name>
    <dbReference type="NCBI Taxonomy" id="1670"/>
    <lineage>
        <taxon>Bacteria</taxon>
        <taxon>Bacillati</taxon>
        <taxon>Actinomycetota</taxon>
        <taxon>Actinomycetes</taxon>
        <taxon>Micrococcales</taxon>
        <taxon>Micrococcaceae</taxon>
        <taxon>Arthrobacter</taxon>
    </lineage>
</organism>
<dbReference type="InterPro" id="IPR055170">
    <property type="entry name" value="GFO_IDH_MocA-like_dom"/>
</dbReference>
<keyword evidence="2" id="KW-0520">NAD</keyword>
<evidence type="ECO:0000256" key="1">
    <source>
        <dbReference type="ARBA" id="ARBA00023002"/>
    </source>
</evidence>
<dbReference type="InterPro" id="IPR050463">
    <property type="entry name" value="Gfo/Idh/MocA_oxidrdct_glycsds"/>
</dbReference>
<dbReference type="Pfam" id="PF01408">
    <property type="entry name" value="GFO_IDH_MocA"/>
    <property type="match status" value="1"/>
</dbReference>